<comment type="caution">
    <text evidence="6">The sequence shown here is derived from an EMBL/GenBank/DDBJ whole genome shotgun (WGS) entry which is preliminary data.</text>
</comment>
<keyword evidence="3" id="KW-0203">Cytokinin biosynthesis</keyword>
<dbReference type="InterPro" id="IPR027417">
    <property type="entry name" value="P-loop_NTPase"/>
</dbReference>
<dbReference type="Proteomes" id="UP001291926">
    <property type="component" value="Unassembled WGS sequence"/>
</dbReference>
<dbReference type="Pfam" id="PF01715">
    <property type="entry name" value="IPPT"/>
    <property type="match status" value="1"/>
</dbReference>
<keyword evidence="5" id="KW-0067">ATP-binding</keyword>
<reference evidence="6 7" key="1">
    <citation type="journal article" date="2023" name="bioRxiv">
        <title>Genome report: Whole genome sequence and annotation of Penstemon davidsonii.</title>
        <authorList>
            <person name="Ostevik K.L."/>
            <person name="Alabady M."/>
            <person name="Zhang M."/>
            <person name="Rausher M.D."/>
        </authorList>
    </citation>
    <scope>NUCLEOTIDE SEQUENCE [LARGE SCALE GENOMIC DNA]</scope>
    <source>
        <strain evidence="6">DNT005</strain>
        <tissue evidence="6">Whole leaf</tissue>
    </source>
</reference>
<protein>
    <submittedName>
        <fullName evidence="6">Uncharacterized protein</fullName>
    </submittedName>
</protein>
<gene>
    <name evidence="6" type="ORF">RD792_005944</name>
</gene>
<dbReference type="InterPro" id="IPR039657">
    <property type="entry name" value="Dimethylallyltransferase"/>
</dbReference>
<accession>A0ABR0DEY6</accession>
<dbReference type="EMBL" id="JAYDYQ010001812">
    <property type="protein sequence ID" value="KAK4487421.1"/>
    <property type="molecule type" value="Genomic_DNA"/>
</dbReference>
<evidence type="ECO:0000256" key="4">
    <source>
        <dbReference type="ARBA" id="ARBA00022741"/>
    </source>
</evidence>
<dbReference type="PANTHER" id="PTHR11088">
    <property type="entry name" value="TRNA DIMETHYLALLYLTRANSFERASE"/>
    <property type="match status" value="1"/>
</dbReference>
<evidence type="ECO:0000256" key="1">
    <source>
        <dbReference type="ARBA" id="ARBA00005842"/>
    </source>
</evidence>
<dbReference type="Gene3D" id="3.40.50.300">
    <property type="entry name" value="P-loop containing nucleotide triphosphate hydrolases"/>
    <property type="match status" value="1"/>
</dbReference>
<keyword evidence="2" id="KW-0808">Transferase</keyword>
<comment type="similarity">
    <text evidence="1">Belongs to the IPP transferase family.</text>
</comment>
<evidence type="ECO:0000256" key="5">
    <source>
        <dbReference type="ARBA" id="ARBA00022840"/>
    </source>
</evidence>
<name>A0ABR0DEY6_9LAMI</name>
<organism evidence="6 7">
    <name type="scientific">Penstemon davidsonii</name>
    <dbReference type="NCBI Taxonomy" id="160366"/>
    <lineage>
        <taxon>Eukaryota</taxon>
        <taxon>Viridiplantae</taxon>
        <taxon>Streptophyta</taxon>
        <taxon>Embryophyta</taxon>
        <taxon>Tracheophyta</taxon>
        <taxon>Spermatophyta</taxon>
        <taxon>Magnoliopsida</taxon>
        <taxon>eudicotyledons</taxon>
        <taxon>Gunneridae</taxon>
        <taxon>Pentapetalae</taxon>
        <taxon>asterids</taxon>
        <taxon>lamiids</taxon>
        <taxon>Lamiales</taxon>
        <taxon>Plantaginaceae</taxon>
        <taxon>Cheloneae</taxon>
        <taxon>Penstemon</taxon>
    </lineage>
</organism>
<keyword evidence="7" id="KW-1185">Reference proteome</keyword>
<sequence length="119" mass="13610">MLESGLYEELAEYFTDPGSISVSRSGLKMAIGVPEFSKYFEKNVEYEEAVRQMKENTCQLAKKQLWKILRLRDEAGWELQRMDATAAVMAALGGKKVGDIWEKEVLEPSVKIVKQFLME</sequence>
<evidence type="ECO:0000313" key="6">
    <source>
        <dbReference type="EMBL" id="KAK4487421.1"/>
    </source>
</evidence>
<evidence type="ECO:0000313" key="7">
    <source>
        <dbReference type="Proteomes" id="UP001291926"/>
    </source>
</evidence>
<keyword evidence="4" id="KW-0547">Nucleotide-binding</keyword>
<dbReference type="PANTHER" id="PTHR11088:SF86">
    <property type="entry name" value="ADENYLATE ISOPENTENYLTRANSFERASE 4-RELATED"/>
    <property type="match status" value="1"/>
</dbReference>
<evidence type="ECO:0000256" key="3">
    <source>
        <dbReference type="ARBA" id="ARBA00022712"/>
    </source>
</evidence>
<evidence type="ECO:0000256" key="2">
    <source>
        <dbReference type="ARBA" id="ARBA00022679"/>
    </source>
</evidence>
<proteinExistence type="inferred from homology"/>